<evidence type="ECO:0000313" key="2">
    <source>
        <dbReference type="Proteomes" id="UP000050975"/>
    </source>
</evidence>
<proteinExistence type="predicted"/>
<reference evidence="1 2" key="1">
    <citation type="journal article" date="2015" name="Microbiome">
        <title>Genomic resolution of linkages in carbon, nitrogen, and sulfur cycling among widespread estuary sediment bacteria.</title>
        <authorList>
            <person name="Baker B.J."/>
            <person name="Lazar C.S."/>
            <person name="Teske A.P."/>
            <person name="Dick G.J."/>
        </authorList>
    </citation>
    <scope>NUCLEOTIDE SEQUENCE [LARGE SCALE GENOMIC DNA]</scope>
    <source>
        <strain evidence="1">SM1_77</strain>
    </source>
</reference>
<dbReference type="EMBL" id="LJVE01000061">
    <property type="protein sequence ID" value="KPL14209.1"/>
    <property type="molecule type" value="Genomic_DNA"/>
</dbReference>
<name>A0A0S8JWL8_UNCW3</name>
<dbReference type="Proteomes" id="UP000050975">
    <property type="component" value="Unassembled WGS sequence"/>
</dbReference>
<evidence type="ECO:0008006" key="3">
    <source>
        <dbReference type="Google" id="ProtNLM"/>
    </source>
</evidence>
<protein>
    <recommendedName>
        <fullName evidence="3">4-vinyl reductase 4VR domain-containing protein</fullName>
    </recommendedName>
</protein>
<evidence type="ECO:0000313" key="1">
    <source>
        <dbReference type="EMBL" id="KPL14209.1"/>
    </source>
</evidence>
<accession>A0A0S8JWL8</accession>
<comment type="caution">
    <text evidence="1">The sequence shown here is derived from an EMBL/GenBank/DDBJ whole genome shotgun (WGS) entry which is preliminary data.</text>
</comment>
<organism evidence="1 2">
    <name type="scientific">candidate division WOR_3 bacterium SM1_77</name>
    <dbReference type="NCBI Taxonomy" id="1703778"/>
    <lineage>
        <taxon>Bacteria</taxon>
        <taxon>Bacteria division WOR-3</taxon>
    </lineage>
</organism>
<sequence>MHRSKSEQTQWVLKERRDANCSNLSLSHNGKQGFKRQYYYGHGASVITRSEFQDIINLEGQVRGSTLNTDAAYIESRGGKGGMRTVQETFRQLGYPVDYKQIKDMGWYPVCLRVLSLRVIQDVFDLNNDKIRDMGDAAPKFSFIVKVFMKFTGMPEHAFARIPEYWRMHYSIGDIRVDEVNERAGYLVIQLGSFKIHPILCRYFEGYFRRLLQFSFVTQEVRSRETKCAFNGAPYHEYHIAWK</sequence>
<gene>
    <name evidence="1" type="ORF">AMJ74_03810</name>
</gene>
<dbReference type="AlphaFoldDB" id="A0A0S8JWL8"/>